<accession>A0ABU5Z9Z1</accession>
<comment type="caution">
    <text evidence="1">The sequence shown here is derived from an EMBL/GenBank/DDBJ whole genome shotgun (WGS) entry which is preliminary data.</text>
</comment>
<evidence type="ECO:0000313" key="2">
    <source>
        <dbReference type="Proteomes" id="UP001311730"/>
    </source>
</evidence>
<name>A0ABU5Z9Z1_9FLAO</name>
<proteinExistence type="predicted"/>
<reference evidence="1 2" key="1">
    <citation type="submission" date="2023-12" db="EMBL/GenBank/DDBJ databases">
        <title>Genomic sequences of Capnocytophaga and Parvimonas strains.</title>
        <authorList>
            <person name="Watt R.M."/>
            <person name="Wang M."/>
            <person name="Yang T."/>
            <person name="Tong W.M."/>
        </authorList>
    </citation>
    <scope>NUCLEOTIDE SEQUENCE [LARGE SCALE GENOMIC DNA]</scope>
    <source>
        <strain evidence="1 2">CCUG 13096</strain>
    </source>
</reference>
<dbReference type="Proteomes" id="UP001311730">
    <property type="component" value="Unassembled WGS sequence"/>
</dbReference>
<dbReference type="EMBL" id="JAYKBW010000012">
    <property type="protein sequence ID" value="MEB3075749.1"/>
    <property type="molecule type" value="Genomic_DNA"/>
</dbReference>
<organism evidence="1 2">
    <name type="scientific">Capnocytophaga gingivalis</name>
    <dbReference type="NCBI Taxonomy" id="1017"/>
    <lineage>
        <taxon>Bacteria</taxon>
        <taxon>Pseudomonadati</taxon>
        <taxon>Bacteroidota</taxon>
        <taxon>Flavobacteriia</taxon>
        <taxon>Flavobacteriales</taxon>
        <taxon>Flavobacteriaceae</taxon>
        <taxon>Capnocytophaga</taxon>
    </lineage>
</organism>
<sequence>MKLSEIETADLPVREMTITDNQITILYDEVYHIPTQSYIKNIQITIRNWRELLVKIFLSPAPYIKPTEVICEGAQREVFDLIQEITFLDNTLILKGISKENQYWMEYYITEGQWVYYRYTTFFVSKKSSSKTSERL</sequence>
<dbReference type="RefSeq" id="WP_323983892.1">
    <property type="nucleotide sequence ID" value="NZ_JAYKBW010000012.1"/>
</dbReference>
<evidence type="ECO:0000313" key="1">
    <source>
        <dbReference type="EMBL" id="MEB3075749.1"/>
    </source>
</evidence>
<gene>
    <name evidence="1" type="ORF">VJJ08_10655</name>
</gene>
<protein>
    <submittedName>
        <fullName evidence="1">Uncharacterized protein</fullName>
    </submittedName>
</protein>
<keyword evidence="2" id="KW-1185">Reference proteome</keyword>